<name>A0A1B6M0U6_9HEMI</name>
<reference evidence="2" key="1">
    <citation type="submission" date="2015-11" db="EMBL/GenBank/DDBJ databases">
        <title>De novo transcriptome assembly of four potential Pierce s Disease insect vectors from Arizona vineyards.</title>
        <authorList>
            <person name="Tassone E.E."/>
        </authorList>
    </citation>
    <scope>NUCLEOTIDE SEQUENCE</scope>
</reference>
<feature type="region of interest" description="Disordered" evidence="1">
    <location>
        <begin position="52"/>
        <end position="125"/>
    </location>
</feature>
<feature type="non-terminal residue" evidence="2">
    <location>
        <position position="141"/>
    </location>
</feature>
<dbReference type="EMBL" id="GEBQ01010430">
    <property type="protein sequence ID" value="JAT29547.1"/>
    <property type="molecule type" value="Transcribed_RNA"/>
</dbReference>
<proteinExistence type="predicted"/>
<evidence type="ECO:0000313" key="2">
    <source>
        <dbReference type="EMBL" id="JAT29547.1"/>
    </source>
</evidence>
<evidence type="ECO:0000256" key="1">
    <source>
        <dbReference type="SAM" id="MobiDB-lite"/>
    </source>
</evidence>
<dbReference type="AlphaFoldDB" id="A0A1B6M0U6"/>
<accession>A0A1B6M0U6</accession>
<feature type="compositionally biased region" description="Low complexity" evidence="1">
    <location>
        <begin position="17"/>
        <end position="27"/>
    </location>
</feature>
<feature type="non-terminal residue" evidence="2">
    <location>
        <position position="1"/>
    </location>
</feature>
<protein>
    <submittedName>
        <fullName evidence="2">Uncharacterized protein</fullName>
    </submittedName>
</protein>
<gene>
    <name evidence="2" type="ORF">g.702</name>
</gene>
<organism evidence="2">
    <name type="scientific">Graphocephala atropunctata</name>
    <dbReference type="NCBI Taxonomy" id="36148"/>
    <lineage>
        <taxon>Eukaryota</taxon>
        <taxon>Metazoa</taxon>
        <taxon>Ecdysozoa</taxon>
        <taxon>Arthropoda</taxon>
        <taxon>Hexapoda</taxon>
        <taxon>Insecta</taxon>
        <taxon>Pterygota</taxon>
        <taxon>Neoptera</taxon>
        <taxon>Paraneoptera</taxon>
        <taxon>Hemiptera</taxon>
        <taxon>Auchenorrhyncha</taxon>
        <taxon>Membracoidea</taxon>
        <taxon>Cicadellidae</taxon>
        <taxon>Cicadellinae</taxon>
        <taxon>Cicadellini</taxon>
        <taxon>Graphocephala</taxon>
    </lineage>
</organism>
<feature type="region of interest" description="Disordered" evidence="1">
    <location>
        <begin position="1"/>
        <end position="34"/>
    </location>
</feature>
<feature type="compositionally biased region" description="Low complexity" evidence="1">
    <location>
        <begin position="73"/>
        <end position="89"/>
    </location>
</feature>
<feature type="compositionally biased region" description="Polar residues" evidence="1">
    <location>
        <begin position="55"/>
        <end position="69"/>
    </location>
</feature>
<sequence>AALKCQGFMSAPACHPSSASGSDASSSNEAVHLQQRLRSLSTELVTLRNRLHVQGQPNSVPANQNSAPPTIQPLPTNTSTPLPTTNSLNQSATGAPPTFPRHQPHPLPQLVNNGPPITGVAPPVSEKAAMRPVGCAELEDL</sequence>